<feature type="compositionally biased region" description="Polar residues" evidence="2">
    <location>
        <begin position="1"/>
        <end position="20"/>
    </location>
</feature>
<dbReference type="GO" id="GO:0004175">
    <property type="term" value="F:endopeptidase activity"/>
    <property type="evidence" value="ECO:0007669"/>
    <property type="project" value="UniProtKB-ARBA"/>
</dbReference>
<feature type="transmembrane region" description="Helical" evidence="3">
    <location>
        <begin position="1588"/>
        <end position="1612"/>
    </location>
</feature>
<keyword evidence="3" id="KW-0472">Membrane</keyword>
<comment type="similarity">
    <text evidence="1">Belongs to the AB hydrolase superfamily. AB hydrolase 4 family.</text>
</comment>
<dbReference type="InterPro" id="IPR003675">
    <property type="entry name" value="Rce1/LyrA-like_dom"/>
</dbReference>
<dbReference type="Gene3D" id="3.40.50.1820">
    <property type="entry name" value="alpha/beta hydrolase"/>
    <property type="match status" value="1"/>
</dbReference>
<feature type="region of interest" description="Disordered" evidence="2">
    <location>
        <begin position="930"/>
        <end position="975"/>
    </location>
</feature>
<dbReference type="SUPFAM" id="SSF53474">
    <property type="entry name" value="alpha/beta-Hydrolases"/>
    <property type="match status" value="1"/>
</dbReference>
<protein>
    <recommendedName>
        <fullName evidence="8">Embryogenesis-associated protein EMB8</fullName>
    </recommendedName>
</protein>
<evidence type="ECO:0000259" key="4">
    <source>
        <dbReference type="Pfam" id="PF02517"/>
    </source>
</evidence>
<feature type="compositionally biased region" description="Basic and acidic residues" evidence="2">
    <location>
        <begin position="930"/>
        <end position="942"/>
    </location>
</feature>
<dbReference type="Proteomes" id="UP000823749">
    <property type="component" value="Chromosome 5"/>
</dbReference>
<feature type="region of interest" description="Disordered" evidence="2">
    <location>
        <begin position="1"/>
        <end position="22"/>
    </location>
</feature>
<dbReference type="InterPro" id="IPR029058">
    <property type="entry name" value="AB_hydrolase_fold"/>
</dbReference>
<sequence length="1802" mass="197446">MSLKSTFNGTRQNSPLTPNRNLGVLPSRAFQVRECRVWQRRRLKTNRKPVLVRSLLGPSPFGDLFQNLVSHFPSLNSLDLIAPVLGLTSGVVLTLYLSRFKSNRNSLVSDVGEWRLFSSPTRFNRFVMLRCPSMSFRGSDQLLNEERHLVKLNSGRIQVRLSGGDDLVEERERLVYQRVCVGTEDGGVISLDWPSNLELEEELGLDNTVLLIPGTAQGSMDKDIRSYVCELLTRGYFPVVVNPRGCAGSPLTTPRLFTAADSNDICTAIQFINRARPWTTLMGVGWGYGASMLTKYLAEVGDRTPLTAATCIDNPFDLEEATRSSPYHTALDQKLTDGLKDILRSNKELFRGGAKGFDVEKALVAKSVQDFEKTISMVSHGYDAIEDFYTSSSTRGVIGNVKIPVLFIQNDDGTVPLFSIPRSLIAENPFTSLLLCSCSPSKVIASGRSAICWYQRLTIEWLAAVELGLLKGRHPLLKDGVTLNPSNGLPCVEGRASDKRGRLNKILNASPSNVLDRYGVYPLEKVFGESNTSVIIRSKFGRESQKKSEIEDKGLQRDNNGLLEQTRFCNAELVNEEASPIDNGRGQVLQTAQVVMNMLDVTMPNSLTEEQKKKVLNAVGQGETVMKALQDAVPEDVREKLTTAASGILRNRGANLKLDSHLNIGPIPSVPSEIQSEMNERAGVSSAGGYEDPHSSDPRTRVDDLEDYSDSQILVDKPAGGVNSERQASDTLHKMTGYGHFQSTTHGGNVSCSIKEDIIEGESNHENGCISRETDAEYYGYNENESAAGGKPYCPGWSVSASGADDVAVVMDKVDQNGLVESDKKEGDDIQENIEIVTNLSTDPNKTMPSTEAEEGLSHPVSSFEAQPMKREGSMHSVHNQNSYDPATFSVSLALDALTGIDDSTQVAVSSVFGVLEDMITQLEFEKADETKVDKKEVEDGRAGSLSKNRQLINDYNSMSNEENNNDLSSQSDMENDVPSYDGIDLHNDARSRWEEEGRPISSPDSVLANSISSSWENSVVRHINDEIGTGEDLLRSKLLAKQPNKVRHLFNSPLYITTNPYSDPLYKEYLPESLLSKTQSKSLDSDTTTTLFLDYFPEEGQWKLLEQPGNNEHAAGDVDEGDRKDIRAHSPSKAATIEVIKPLYVIMDAGQQQEPVREYGTVDYTYQKCVINNCTSEELMSFVKSTILDALKVEVGQRLSVAKTKEMEPNLAKDLEEIANAVSLAAGHILSWDVKNHNSEKLDTLNAEHIVKAISLAVQETNYVRRLLPLGIVVGSSLAALRKSFNVATVNGSAQSETITLDQISQSAERNCILSETDGDLMFLHEVDLKYNMSRSKDWGKAELGKLNNAKIMVGAVTAAIGASAVTAAIGASALLVHQQDSDEGNETSTVLSKTFGNKGNHQKEPGKLEEDISEKSENGIVTSFADKAMSVAGTMVPMKANGEVDHKRLVAMLAELGQKGGMLKLVGKIALLWGGVRGAISLTERLILFLNIAERPLLQRVLGFVCMVLILWSPFAVPLLPALVKSWVTHSSSKFAELVCIAGLYASITMLIAIWGRRIRGYDNPFEQYGLDFSSSSKIQNVLKGFVGGVMLVLSIHTVNLLLGCVHLSWPSTVLSYPSDVVNWLKVFAKMLLLVGQGIITATGVALVEELLFRSWLPDEIATDLGNYRGIIFSGLAFSVSQRSPWAIPSLWLLSMGLVGARERCQGSLSIPVGLRSGIMASSFVLQKGGILTYQANYPIHSISRRTVCLLQNECLKKSVNQGRIMKKVSFIFGGSSVVIHTVQDSGDLRKGKEKEGNTV</sequence>
<feature type="compositionally biased region" description="Polar residues" evidence="2">
    <location>
        <begin position="946"/>
        <end position="973"/>
    </location>
</feature>
<feature type="domain" description="CAAX prenyl protease 2/Lysostaphin resistance protein A-like" evidence="4">
    <location>
        <begin position="1637"/>
        <end position="1718"/>
    </location>
</feature>
<dbReference type="GO" id="GO:0047372">
    <property type="term" value="F:monoacylglycerol lipase activity"/>
    <property type="evidence" value="ECO:0007669"/>
    <property type="project" value="TreeGrafter"/>
</dbReference>
<feature type="transmembrane region" description="Helical" evidence="3">
    <location>
        <begin position="1503"/>
        <end position="1525"/>
    </location>
</feature>
<reference evidence="6" key="1">
    <citation type="submission" date="2020-08" db="EMBL/GenBank/DDBJ databases">
        <title>Plant Genome Project.</title>
        <authorList>
            <person name="Zhang R.-G."/>
        </authorList>
    </citation>
    <scope>NUCLEOTIDE SEQUENCE</scope>
    <source>
        <strain evidence="6">WSP0</strain>
        <tissue evidence="6">Leaf</tissue>
    </source>
</reference>
<evidence type="ECO:0000256" key="3">
    <source>
        <dbReference type="SAM" id="Phobius"/>
    </source>
</evidence>
<feature type="compositionally biased region" description="Basic and acidic residues" evidence="2">
    <location>
        <begin position="1403"/>
        <end position="1415"/>
    </location>
</feature>
<comment type="caution">
    <text evidence="6">The sequence shown here is derived from an EMBL/GenBank/DDBJ whole genome shotgun (WGS) entry which is preliminary data.</text>
</comment>
<feature type="compositionally biased region" description="Polar residues" evidence="2">
    <location>
        <begin position="1388"/>
        <end position="1401"/>
    </location>
</feature>
<feature type="region of interest" description="Disordered" evidence="2">
    <location>
        <begin position="676"/>
        <end position="703"/>
    </location>
</feature>
<dbReference type="Pfam" id="PF02517">
    <property type="entry name" value="Rce1-like"/>
    <property type="match status" value="1"/>
</dbReference>
<feature type="compositionally biased region" description="Basic and acidic residues" evidence="2">
    <location>
        <begin position="691"/>
        <end position="703"/>
    </location>
</feature>
<feature type="transmembrane region" description="Helical" evidence="3">
    <location>
        <begin position="1632"/>
        <end position="1650"/>
    </location>
</feature>
<feature type="region of interest" description="Disordered" evidence="2">
    <location>
        <begin position="1380"/>
        <end position="1415"/>
    </location>
</feature>
<dbReference type="EMBL" id="JACTNZ010000005">
    <property type="protein sequence ID" value="KAG5546963.1"/>
    <property type="molecule type" value="Genomic_DNA"/>
</dbReference>
<dbReference type="InterPro" id="IPR056652">
    <property type="entry name" value="DUF7750"/>
</dbReference>
<evidence type="ECO:0000259" key="5">
    <source>
        <dbReference type="Pfam" id="PF24930"/>
    </source>
</evidence>
<dbReference type="PANTHER" id="PTHR10794">
    <property type="entry name" value="ABHYDROLASE DOMAIN-CONTAINING PROTEIN"/>
    <property type="match status" value="1"/>
</dbReference>
<feature type="transmembrane region" description="Helical" evidence="3">
    <location>
        <begin position="1353"/>
        <end position="1378"/>
    </location>
</feature>
<accession>A0AAV6K3N2</accession>
<gene>
    <name evidence="6" type="ORF">RHGRI_012856</name>
</gene>
<dbReference type="InterPro" id="IPR050960">
    <property type="entry name" value="AB_hydrolase_4_sf"/>
</dbReference>
<keyword evidence="3" id="KW-0812">Transmembrane</keyword>
<name>A0AAV6K3N2_9ERIC</name>
<proteinExistence type="inferred from homology"/>
<keyword evidence="7" id="KW-1185">Reference proteome</keyword>
<dbReference type="Pfam" id="PF24930">
    <property type="entry name" value="DUF7750"/>
    <property type="match status" value="1"/>
</dbReference>
<keyword evidence="3" id="KW-1133">Transmembrane helix</keyword>
<dbReference type="GO" id="GO:0080120">
    <property type="term" value="P:CAAX-box protein maturation"/>
    <property type="evidence" value="ECO:0007669"/>
    <property type="project" value="UniProtKB-ARBA"/>
</dbReference>
<evidence type="ECO:0000313" key="7">
    <source>
        <dbReference type="Proteomes" id="UP000823749"/>
    </source>
</evidence>
<feature type="transmembrane region" description="Helical" evidence="3">
    <location>
        <begin position="1537"/>
        <end position="1557"/>
    </location>
</feature>
<evidence type="ECO:0000313" key="6">
    <source>
        <dbReference type="EMBL" id="KAG5546963.1"/>
    </source>
</evidence>
<evidence type="ECO:0000256" key="1">
    <source>
        <dbReference type="ARBA" id="ARBA00010884"/>
    </source>
</evidence>
<evidence type="ECO:0000256" key="2">
    <source>
        <dbReference type="SAM" id="MobiDB-lite"/>
    </source>
</evidence>
<feature type="domain" description="DUF7750" evidence="5">
    <location>
        <begin position="586"/>
        <end position="649"/>
    </location>
</feature>
<dbReference type="PANTHER" id="PTHR10794:SF92">
    <property type="entry name" value="EMBRYOGENESIS-ASSOCIATED PROTEIN EMB8"/>
    <property type="match status" value="1"/>
</dbReference>
<evidence type="ECO:0008006" key="8">
    <source>
        <dbReference type="Google" id="ProtNLM"/>
    </source>
</evidence>
<dbReference type="GO" id="GO:0034338">
    <property type="term" value="F:short-chain carboxylesterase activity"/>
    <property type="evidence" value="ECO:0007669"/>
    <property type="project" value="TreeGrafter"/>
</dbReference>
<organism evidence="6 7">
    <name type="scientific">Rhododendron griersonianum</name>
    <dbReference type="NCBI Taxonomy" id="479676"/>
    <lineage>
        <taxon>Eukaryota</taxon>
        <taxon>Viridiplantae</taxon>
        <taxon>Streptophyta</taxon>
        <taxon>Embryophyta</taxon>
        <taxon>Tracheophyta</taxon>
        <taxon>Spermatophyta</taxon>
        <taxon>Magnoliopsida</taxon>
        <taxon>eudicotyledons</taxon>
        <taxon>Gunneridae</taxon>
        <taxon>Pentapetalae</taxon>
        <taxon>asterids</taxon>
        <taxon>Ericales</taxon>
        <taxon>Ericaceae</taxon>
        <taxon>Ericoideae</taxon>
        <taxon>Rhodoreae</taxon>
        <taxon>Rhododendron</taxon>
    </lineage>
</organism>